<dbReference type="CDD" id="cd01097">
    <property type="entry name" value="Tetrahydromethanopterin_reductase"/>
    <property type="match status" value="1"/>
</dbReference>
<proteinExistence type="predicted"/>
<reference evidence="2 3" key="1">
    <citation type="submission" date="2020-08" db="EMBL/GenBank/DDBJ databases">
        <title>Genomic Encyclopedia of Type Strains, Phase III (KMG-III): the genomes of soil and plant-associated and newly described type strains.</title>
        <authorList>
            <person name="Whitman W."/>
        </authorList>
    </citation>
    <scope>NUCLEOTIDE SEQUENCE [LARGE SCALE GENOMIC DNA]</scope>
    <source>
        <strain evidence="2 3">CECT 8654</strain>
    </source>
</reference>
<protein>
    <submittedName>
        <fullName evidence="2">Putative F420-dependent oxidoreductase</fullName>
    </submittedName>
</protein>
<dbReference type="Gene3D" id="3.20.20.30">
    <property type="entry name" value="Luciferase-like domain"/>
    <property type="match status" value="1"/>
</dbReference>
<dbReference type="EMBL" id="JACHWY010000001">
    <property type="protein sequence ID" value="MBB3046176.1"/>
    <property type="molecule type" value="Genomic_DNA"/>
</dbReference>
<evidence type="ECO:0000313" key="3">
    <source>
        <dbReference type="Proteomes" id="UP000537130"/>
    </source>
</evidence>
<dbReference type="SUPFAM" id="SSF51679">
    <property type="entry name" value="Bacterial luciferase-like"/>
    <property type="match status" value="1"/>
</dbReference>
<comment type="caution">
    <text evidence="2">The sequence shown here is derived from an EMBL/GenBank/DDBJ whole genome shotgun (WGS) entry which is preliminary data.</text>
</comment>
<gene>
    <name evidence="2" type="ORF">FHR99_000412</name>
</gene>
<dbReference type="InterPro" id="IPR036661">
    <property type="entry name" value="Luciferase-like_sf"/>
</dbReference>
<dbReference type="Proteomes" id="UP000537130">
    <property type="component" value="Unassembled WGS sequence"/>
</dbReference>
<dbReference type="InterPro" id="IPR019919">
    <property type="entry name" value="Lucif-like_OxRdtase_MSMEG_2256"/>
</dbReference>
<evidence type="ECO:0000313" key="2">
    <source>
        <dbReference type="EMBL" id="MBB3046176.1"/>
    </source>
</evidence>
<dbReference type="InterPro" id="IPR050564">
    <property type="entry name" value="F420-G6PD/mer"/>
</dbReference>
<keyword evidence="3" id="KW-1185">Reference proteome</keyword>
<dbReference type="GO" id="GO:0016705">
    <property type="term" value="F:oxidoreductase activity, acting on paired donors, with incorporation or reduction of molecular oxygen"/>
    <property type="evidence" value="ECO:0007669"/>
    <property type="project" value="InterPro"/>
</dbReference>
<dbReference type="NCBIfam" id="TIGR03617">
    <property type="entry name" value="F420_MSMEG_2256"/>
    <property type="match status" value="1"/>
</dbReference>
<name>A0A7W4W2F0_9GAMM</name>
<dbReference type="PANTHER" id="PTHR43244">
    <property type="match status" value="1"/>
</dbReference>
<dbReference type="Pfam" id="PF00296">
    <property type="entry name" value="Bac_luciferase"/>
    <property type="match status" value="1"/>
</dbReference>
<feature type="domain" description="Luciferase-like" evidence="1">
    <location>
        <begin position="15"/>
        <end position="306"/>
    </location>
</feature>
<organism evidence="2 3">
    <name type="scientific">Litorivivens lipolytica</name>
    <dbReference type="NCBI Taxonomy" id="1524264"/>
    <lineage>
        <taxon>Bacteria</taxon>
        <taxon>Pseudomonadati</taxon>
        <taxon>Pseudomonadota</taxon>
        <taxon>Gammaproteobacteria</taxon>
        <taxon>Litorivivens</taxon>
    </lineage>
</organism>
<accession>A0A7W4W2F0</accession>
<dbReference type="AlphaFoldDB" id="A0A7W4W2F0"/>
<dbReference type="PANTHER" id="PTHR43244:SF2">
    <property type="entry name" value="CONSERVED HYPOTHETICAL ALANINE AND PROLINE-RICH PROTEIN"/>
    <property type="match status" value="1"/>
</dbReference>
<evidence type="ECO:0000259" key="1">
    <source>
        <dbReference type="Pfam" id="PF00296"/>
    </source>
</evidence>
<dbReference type="RefSeq" id="WP_183408875.1">
    <property type="nucleotide sequence ID" value="NZ_JACHWY010000001.1"/>
</dbReference>
<dbReference type="InterPro" id="IPR011251">
    <property type="entry name" value="Luciferase-like_dom"/>
</dbReference>
<sequence>MKIDGPFYADMETAAAEAARLAEAGYDGVYTLEGSRDPFFPLVLASQARPELDIATGIAVAFPRNPSHIAYQAFDLQRFSKGKFLLGIGPQIKTHIEKRFGLDFDPPAPRMREYIQAVKAFFDCWQNGTRLNFEGRFYRHTLMTPMFNPGPLEHGVPPILLGALGPKMTEVAGEVADGLIVHPFNTLPFLKERQYPAVAKGLEKSGRTREDFLMQIAAICVTGANEAEFEAAKQTVKGLLAFYGSTPAYVPPMKAVGVDDLHEELNRLSKEGRWDVMTDLIDDEFLNHFAVVGEPDTIAAQLYEKYGQDADRLSIYAPYQASPEVWPSIISELKRLSGR</sequence>